<feature type="region of interest" description="Disordered" evidence="7">
    <location>
        <begin position="773"/>
        <end position="806"/>
    </location>
</feature>
<evidence type="ECO:0000256" key="4">
    <source>
        <dbReference type="ARBA" id="ARBA00022824"/>
    </source>
</evidence>
<dbReference type="OrthoDB" id="7464126at2759"/>
<feature type="transmembrane region" description="Helical" evidence="8">
    <location>
        <begin position="837"/>
        <end position="856"/>
    </location>
</feature>
<organism evidence="9 10">
    <name type="scientific">Plectosphaerella plurivora</name>
    <dbReference type="NCBI Taxonomy" id="936078"/>
    <lineage>
        <taxon>Eukaryota</taxon>
        <taxon>Fungi</taxon>
        <taxon>Dikarya</taxon>
        <taxon>Ascomycota</taxon>
        <taxon>Pezizomycotina</taxon>
        <taxon>Sordariomycetes</taxon>
        <taxon>Hypocreomycetidae</taxon>
        <taxon>Glomerellales</taxon>
        <taxon>Plectosphaerellaceae</taxon>
        <taxon>Plectosphaerella</taxon>
    </lineage>
</organism>
<reference evidence="9" key="1">
    <citation type="journal article" date="2021" name="Nat. Commun.">
        <title>Genetic determinants of endophytism in the Arabidopsis root mycobiome.</title>
        <authorList>
            <person name="Mesny F."/>
            <person name="Miyauchi S."/>
            <person name="Thiergart T."/>
            <person name="Pickel B."/>
            <person name="Atanasova L."/>
            <person name="Karlsson M."/>
            <person name="Huettel B."/>
            <person name="Barry K.W."/>
            <person name="Haridas S."/>
            <person name="Chen C."/>
            <person name="Bauer D."/>
            <person name="Andreopoulos W."/>
            <person name="Pangilinan J."/>
            <person name="LaButti K."/>
            <person name="Riley R."/>
            <person name="Lipzen A."/>
            <person name="Clum A."/>
            <person name="Drula E."/>
            <person name="Henrissat B."/>
            <person name="Kohler A."/>
            <person name="Grigoriev I.V."/>
            <person name="Martin F.M."/>
            <person name="Hacquard S."/>
        </authorList>
    </citation>
    <scope>NUCLEOTIDE SEQUENCE</scope>
    <source>
        <strain evidence="9">MPI-SDFR-AT-0117</strain>
    </source>
</reference>
<proteinExistence type="predicted"/>
<feature type="region of interest" description="Disordered" evidence="7">
    <location>
        <begin position="729"/>
        <end position="749"/>
    </location>
</feature>
<keyword evidence="8" id="KW-0812">Transmembrane</keyword>
<accession>A0A9P8VMP9</accession>
<sequence>MAQAKLLRLWDAEAVFDLRNDEYGDYITCSAITQKGYRCCKMPSTNLNSFLRRLESLTPSTAAMSPILEDAAEASVCHMHWGQVDGIESIWSAALLRCTKSYTAPSNPSSETDPSTDSAKVKVEEAVEEETEDEPNWEAQLNLKLENMNLKVSFIIFIHGLQGHPFNTWAAEVDGANSTVLNKLSGKARGLFSKKPASEALSATDKNRIFWPRDLLSDDCPRARISVFGYNTVVAKHQLAGAANKNSVFAHSRDLVNELCRRRPLGRPTIFVTHSLGGILIKEALAACSTSNDVDVRDILESTAGIVFMGTPHRGSSAAGIGEIARKAASVLLMDTNSLILDSLALKNSDLARCQEIFSALWHKHKFAVKTFQEGLPLKLPIKIGQSKMIKASLPIVVPDESSCLGDARERAETLTGDHRSICRFSTKDDPNYRKVATDLINQYSSLLPKSDSRQGNIRLDHRFPEVRDKLQRDPSNPTGNSSRHGKLDLLKYNEMLLRQDSIKVLEDLFTEMLKDINPEDVEVTLRLFQWAVLATDRLRIREWHHILAFIRDRPPLSLEEWGTSEFYTETDVELARQIRRLSKGLIEIHSGNIEVEVSEEVVDDIASHLPGAGSLDSNNGDSRFVQTIHESVGEFFISDRANRLFGKPDSYDFVREGHQTITTTCLEYVQIREFDDLTPEIDDWIAPSEVVIFKRLPKAAGKSHSDLTEEIVISTGLMALLDNRIKERSDHSCTDSRTQSCPQDSLKTSEEDFTAIKASLVQSWWQLNSMPEPWRGTLSPKSPKDRNSEDEDDNDPNSKRDYRDGLTTSEFSVRSRVLAALPYASQMTFMSIRGPIVAGMNVTIVFGQLITYGVIRETRKLGDSLIYKMLFAMQFVFLSIGILVRATAGGDDRPGNDGQAQVLGRISDSVREKHS</sequence>
<protein>
    <recommendedName>
        <fullName evidence="11">DUF676 domain-containing protein</fullName>
    </recommendedName>
</protein>
<evidence type="ECO:0000256" key="2">
    <source>
        <dbReference type="ARBA" id="ARBA00004240"/>
    </source>
</evidence>
<evidence type="ECO:0000256" key="1">
    <source>
        <dbReference type="ARBA" id="ARBA00004173"/>
    </source>
</evidence>
<keyword evidence="10" id="KW-1185">Reference proteome</keyword>
<dbReference type="Gene3D" id="3.40.50.1820">
    <property type="entry name" value="alpha/beta hydrolase"/>
    <property type="match status" value="1"/>
</dbReference>
<dbReference type="InterPro" id="IPR052374">
    <property type="entry name" value="SERAC1"/>
</dbReference>
<feature type="compositionally biased region" description="Polar residues" evidence="7">
    <location>
        <begin position="474"/>
        <end position="483"/>
    </location>
</feature>
<comment type="caution">
    <text evidence="9">The sequence shown here is derived from an EMBL/GenBank/DDBJ whole genome shotgun (WGS) entry which is preliminary data.</text>
</comment>
<evidence type="ECO:0000256" key="6">
    <source>
        <dbReference type="ARBA" id="ARBA00023136"/>
    </source>
</evidence>
<keyword evidence="8" id="KW-1133">Transmembrane helix</keyword>
<dbReference type="AlphaFoldDB" id="A0A9P8VMP9"/>
<dbReference type="EMBL" id="JAGSXJ010000001">
    <property type="protein sequence ID" value="KAH6696967.1"/>
    <property type="molecule type" value="Genomic_DNA"/>
</dbReference>
<keyword evidence="6 8" id="KW-0472">Membrane</keyword>
<dbReference type="InterPro" id="IPR029058">
    <property type="entry name" value="AB_hydrolase_fold"/>
</dbReference>
<dbReference type="GO" id="GO:0005783">
    <property type="term" value="C:endoplasmic reticulum"/>
    <property type="evidence" value="ECO:0007669"/>
    <property type="project" value="UniProtKB-SubCell"/>
</dbReference>
<evidence type="ECO:0008006" key="11">
    <source>
        <dbReference type="Google" id="ProtNLM"/>
    </source>
</evidence>
<dbReference type="PANTHER" id="PTHR48182">
    <property type="entry name" value="PROTEIN SERAC1"/>
    <property type="match status" value="1"/>
</dbReference>
<keyword evidence="5" id="KW-0496">Mitochondrion</keyword>
<evidence type="ECO:0000313" key="10">
    <source>
        <dbReference type="Proteomes" id="UP000770015"/>
    </source>
</evidence>
<dbReference type="SUPFAM" id="SSF53474">
    <property type="entry name" value="alpha/beta-Hydrolases"/>
    <property type="match status" value="1"/>
</dbReference>
<feature type="transmembrane region" description="Helical" evidence="8">
    <location>
        <begin position="868"/>
        <end position="889"/>
    </location>
</feature>
<comment type="subcellular location">
    <subcellularLocation>
        <location evidence="2">Endoplasmic reticulum</location>
    </subcellularLocation>
    <subcellularLocation>
        <location evidence="3">Membrane</location>
    </subcellularLocation>
    <subcellularLocation>
        <location evidence="1">Mitochondrion</location>
    </subcellularLocation>
</comment>
<dbReference type="PANTHER" id="PTHR48182:SF2">
    <property type="entry name" value="PROTEIN SERAC1"/>
    <property type="match status" value="1"/>
</dbReference>
<name>A0A9P8VMP9_9PEZI</name>
<evidence type="ECO:0000256" key="5">
    <source>
        <dbReference type="ARBA" id="ARBA00023128"/>
    </source>
</evidence>
<feature type="compositionally biased region" description="Polar residues" evidence="7">
    <location>
        <begin position="736"/>
        <end position="747"/>
    </location>
</feature>
<feature type="compositionally biased region" description="Basic and acidic residues" evidence="7">
    <location>
        <begin position="464"/>
        <end position="473"/>
    </location>
</feature>
<evidence type="ECO:0000256" key="8">
    <source>
        <dbReference type="SAM" id="Phobius"/>
    </source>
</evidence>
<gene>
    <name evidence="9" type="ORF">F5X68DRAFT_257264</name>
</gene>
<feature type="region of interest" description="Disordered" evidence="7">
    <location>
        <begin position="464"/>
        <end position="486"/>
    </location>
</feature>
<evidence type="ECO:0000256" key="3">
    <source>
        <dbReference type="ARBA" id="ARBA00004370"/>
    </source>
</evidence>
<dbReference type="GO" id="GO:0016020">
    <property type="term" value="C:membrane"/>
    <property type="evidence" value="ECO:0007669"/>
    <property type="project" value="UniProtKB-SubCell"/>
</dbReference>
<evidence type="ECO:0000313" key="9">
    <source>
        <dbReference type="EMBL" id="KAH6696967.1"/>
    </source>
</evidence>
<dbReference type="Proteomes" id="UP000770015">
    <property type="component" value="Unassembled WGS sequence"/>
</dbReference>
<keyword evidence="4" id="KW-0256">Endoplasmic reticulum</keyword>
<evidence type="ECO:0000256" key="7">
    <source>
        <dbReference type="SAM" id="MobiDB-lite"/>
    </source>
</evidence>
<dbReference type="GO" id="GO:0005739">
    <property type="term" value="C:mitochondrion"/>
    <property type="evidence" value="ECO:0007669"/>
    <property type="project" value="UniProtKB-SubCell"/>
</dbReference>